<comment type="caution">
    <text evidence="1">The sequence shown here is derived from an EMBL/GenBank/DDBJ whole genome shotgun (WGS) entry which is preliminary data.</text>
</comment>
<dbReference type="AlphaFoldDB" id="M0QR30"/>
<dbReference type="OrthoDB" id="4736693at2"/>
<proteinExistence type="predicted"/>
<evidence type="ECO:0000313" key="1">
    <source>
        <dbReference type="EMBL" id="GAC70731.1"/>
    </source>
</evidence>
<keyword evidence="2" id="KW-1185">Reference proteome</keyword>
<dbReference type="RefSeq" id="WP_007625017.1">
    <property type="nucleotide sequence ID" value="NZ_BANX01000039.1"/>
</dbReference>
<reference evidence="1 2" key="1">
    <citation type="submission" date="2013-01" db="EMBL/GenBank/DDBJ databases">
        <title>Whole genome shotgun sequence of Gordonia soli NBRC 108243.</title>
        <authorList>
            <person name="Isaki-Nakamura S."/>
            <person name="Hosoyama A."/>
            <person name="Tsuchikane K."/>
            <person name="Ando Y."/>
            <person name="Baba S."/>
            <person name="Ohji S."/>
            <person name="Hamada M."/>
            <person name="Tamura T."/>
            <person name="Yamazoe A."/>
            <person name="Yamazaki S."/>
            <person name="Fujita N."/>
        </authorList>
    </citation>
    <scope>NUCLEOTIDE SEQUENCE [LARGE SCALE GENOMIC DNA]</scope>
    <source>
        <strain evidence="1 2">NBRC 108243</strain>
    </source>
</reference>
<sequence length="130" mass="14437">MSDGEGVDDTPFVDRQTFVGMYRPLSTPEENLADRLLAVAATWIRRHKPDVDQNDAAAQLVSVMVVRDTLDRLKIGPLSQFSMTRGEKMDSGTLDPGSMLDFTPQMYSLLGISRTASPRAFFGDRPPRDC</sequence>
<evidence type="ECO:0000313" key="2">
    <source>
        <dbReference type="Proteomes" id="UP000011666"/>
    </source>
</evidence>
<name>M0QR30_9ACTN</name>
<dbReference type="Proteomes" id="UP000011666">
    <property type="component" value="Unassembled WGS sequence"/>
</dbReference>
<dbReference type="STRING" id="1223545.GS4_39_00620"/>
<protein>
    <recommendedName>
        <fullName evidence="3">Head-to-tail adaptor</fullName>
    </recommendedName>
</protein>
<dbReference type="eggNOG" id="ENOG5032PN2">
    <property type="taxonomic scope" value="Bacteria"/>
</dbReference>
<gene>
    <name evidence="1" type="ORF">GS4_39_00620</name>
</gene>
<evidence type="ECO:0008006" key="3">
    <source>
        <dbReference type="Google" id="ProtNLM"/>
    </source>
</evidence>
<dbReference type="EMBL" id="BANX01000039">
    <property type="protein sequence ID" value="GAC70731.1"/>
    <property type="molecule type" value="Genomic_DNA"/>
</dbReference>
<accession>M0QR30</accession>
<organism evidence="1 2">
    <name type="scientific">Gordonia soli NBRC 108243</name>
    <dbReference type="NCBI Taxonomy" id="1223545"/>
    <lineage>
        <taxon>Bacteria</taxon>
        <taxon>Bacillati</taxon>
        <taxon>Actinomycetota</taxon>
        <taxon>Actinomycetes</taxon>
        <taxon>Mycobacteriales</taxon>
        <taxon>Gordoniaceae</taxon>
        <taxon>Gordonia</taxon>
    </lineage>
</organism>